<comment type="caution">
    <text evidence="6">The sequence shown here is derived from an EMBL/GenBank/DDBJ whole genome shotgun (WGS) entry which is preliminary data.</text>
</comment>
<dbReference type="InterPro" id="IPR051335">
    <property type="entry name" value="Alanyl-tRNA_Editing_Enzymes"/>
</dbReference>
<dbReference type="GO" id="GO:0046872">
    <property type="term" value="F:metal ion binding"/>
    <property type="evidence" value="ECO:0007669"/>
    <property type="project" value="UniProtKB-KW"/>
</dbReference>
<organism evidence="6 7">
    <name type="scientific">Ruminococcus albus 8</name>
    <dbReference type="NCBI Taxonomy" id="246199"/>
    <lineage>
        <taxon>Bacteria</taxon>
        <taxon>Bacillati</taxon>
        <taxon>Bacillota</taxon>
        <taxon>Clostridia</taxon>
        <taxon>Eubacteriales</taxon>
        <taxon>Oscillospiraceae</taxon>
        <taxon>Ruminococcus</taxon>
    </lineage>
</organism>
<dbReference type="OrthoDB" id="9812949at2"/>
<dbReference type="GO" id="GO:0005524">
    <property type="term" value="F:ATP binding"/>
    <property type="evidence" value="ECO:0007669"/>
    <property type="project" value="InterPro"/>
</dbReference>
<comment type="cofactor">
    <cofactor evidence="1">
        <name>Zn(2+)</name>
        <dbReference type="ChEBI" id="CHEBI:29105"/>
    </cofactor>
</comment>
<dbReference type="SUPFAM" id="SSF55186">
    <property type="entry name" value="ThrRS/AlaRS common domain"/>
    <property type="match status" value="1"/>
</dbReference>
<dbReference type="InterPro" id="IPR018165">
    <property type="entry name" value="Ala-tRNA-synth_IIc_core"/>
</dbReference>
<sequence length="383" mass="41746">MTERLYDNSKLTTFEATVTSCSPAGKYYELTLDRSAFFPEGGGQKGDVGLIDSVKVLDTYEKNGEVVHKCTAPIEAGMQVCGEVDADIRLRRMQNHSGEHLLMGVIHRKTGFENVGFHLGSDDVTLDLDGVIPTETLIECEFLANKAIAADLPVTISYPDSESLKTLEYRSKLEMTENVRIVTIEGVDVCACCAPHVASTGQIGIIKVLSAESYKGGTRLHILCGLDAFELIRNRMDELSAISRLLSAKPEKILEQTKRLIDENDALKRQLADIEQRKAARIISSLSNSTRGSFCVFTEGLNTASMRDIANEAVKLTDGAAGIFCQNENGWNYIIASDSLPLRSMSAQINSALNGKGGGSDKMLQGSCMAERTAIEDVIKKLH</sequence>
<dbReference type="PANTHER" id="PTHR43462">
    <property type="entry name" value="ALANYL-TRNA EDITING PROTEIN"/>
    <property type="match status" value="1"/>
</dbReference>
<evidence type="ECO:0000313" key="7">
    <source>
        <dbReference type="Proteomes" id="UP000004259"/>
    </source>
</evidence>
<keyword evidence="4" id="KW-0862">Zinc</keyword>
<dbReference type="PANTHER" id="PTHR43462:SF1">
    <property type="entry name" value="ALANYL-TRNA EDITING PROTEIN AARSD1"/>
    <property type="match status" value="1"/>
</dbReference>
<protein>
    <submittedName>
        <fullName evidence="6">Threonine/alanine tRNA ligase second additional domain protein</fullName>
    </submittedName>
</protein>
<dbReference type="InterPro" id="IPR009000">
    <property type="entry name" value="Transl_B-barrel_sf"/>
</dbReference>
<dbReference type="EMBL" id="ADKM02000075">
    <property type="protein sequence ID" value="EGC03196.1"/>
    <property type="molecule type" value="Genomic_DNA"/>
</dbReference>
<dbReference type="RefSeq" id="WP_002849379.1">
    <property type="nucleotide sequence ID" value="NZ_ADKM02000075.1"/>
</dbReference>
<dbReference type="AlphaFoldDB" id="E9SC35"/>
<dbReference type="Pfam" id="PF07973">
    <property type="entry name" value="tRNA_SAD"/>
    <property type="match status" value="1"/>
</dbReference>
<dbReference type="SMART" id="SM00863">
    <property type="entry name" value="tRNA_SAD"/>
    <property type="match status" value="1"/>
</dbReference>
<dbReference type="GO" id="GO:0003676">
    <property type="term" value="F:nucleic acid binding"/>
    <property type="evidence" value="ECO:0007669"/>
    <property type="project" value="InterPro"/>
</dbReference>
<dbReference type="Proteomes" id="UP000004259">
    <property type="component" value="Unassembled WGS sequence"/>
</dbReference>
<dbReference type="GO" id="GO:0002161">
    <property type="term" value="F:aminoacyl-tRNA deacylase activity"/>
    <property type="evidence" value="ECO:0007669"/>
    <property type="project" value="UniProtKB-ARBA"/>
</dbReference>
<feature type="domain" description="Alanyl-transfer RNA synthetases family profile" evidence="5">
    <location>
        <begin position="1"/>
        <end position="234"/>
    </location>
</feature>
<dbReference type="PROSITE" id="PS50860">
    <property type="entry name" value="AA_TRNA_LIGASE_II_ALA"/>
    <property type="match status" value="1"/>
</dbReference>
<evidence type="ECO:0000256" key="3">
    <source>
        <dbReference type="ARBA" id="ARBA00022723"/>
    </source>
</evidence>
<dbReference type="GO" id="GO:0005737">
    <property type="term" value="C:cytoplasm"/>
    <property type="evidence" value="ECO:0007669"/>
    <property type="project" value="UniProtKB-SubCell"/>
</dbReference>
<keyword evidence="6" id="KW-0436">Ligase</keyword>
<evidence type="ECO:0000259" key="5">
    <source>
        <dbReference type="PROSITE" id="PS50860"/>
    </source>
</evidence>
<evidence type="ECO:0000313" key="6">
    <source>
        <dbReference type="EMBL" id="EGC03196.1"/>
    </source>
</evidence>
<dbReference type="Gene3D" id="3.30.980.10">
    <property type="entry name" value="Threonyl-trna Synthetase, Chain A, domain 2"/>
    <property type="match status" value="1"/>
</dbReference>
<dbReference type="GO" id="GO:0004813">
    <property type="term" value="F:alanine-tRNA ligase activity"/>
    <property type="evidence" value="ECO:0007669"/>
    <property type="project" value="InterPro"/>
</dbReference>
<evidence type="ECO:0000256" key="2">
    <source>
        <dbReference type="ARBA" id="ARBA00004496"/>
    </source>
</evidence>
<dbReference type="STRING" id="246199.CUS_6852"/>
<proteinExistence type="predicted"/>
<reference evidence="6 7" key="1">
    <citation type="submission" date="2011-02" db="EMBL/GenBank/DDBJ databases">
        <authorList>
            <person name="Nelson K.E."/>
            <person name="Sutton G."/>
            <person name="Torralba M."/>
            <person name="Durkin S."/>
            <person name="Harkins D."/>
            <person name="Montgomery R."/>
            <person name="Ziemer C."/>
            <person name="Klaassens E."/>
            <person name="Ocuiv P."/>
            <person name="Morrison M."/>
        </authorList>
    </citation>
    <scope>NUCLEOTIDE SEQUENCE [LARGE SCALE GENOMIC DNA]</scope>
    <source>
        <strain evidence="6 7">8</strain>
    </source>
</reference>
<name>E9SC35_RUMAL</name>
<keyword evidence="3" id="KW-0479">Metal-binding</keyword>
<dbReference type="GO" id="GO:0006419">
    <property type="term" value="P:alanyl-tRNA aminoacylation"/>
    <property type="evidence" value="ECO:0007669"/>
    <property type="project" value="InterPro"/>
</dbReference>
<dbReference type="InterPro" id="IPR018164">
    <property type="entry name" value="Ala-tRNA-synth_IIc_N"/>
</dbReference>
<dbReference type="Pfam" id="PF01411">
    <property type="entry name" value="tRNA-synt_2c"/>
    <property type="match status" value="1"/>
</dbReference>
<dbReference type="InterPro" id="IPR018163">
    <property type="entry name" value="Thr/Ala-tRNA-synth_IIc_edit"/>
</dbReference>
<gene>
    <name evidence="6" type="ORF">CUS_6852</name>
</gene>
<dbReference type="InterPro" id="IPR012947">
    <property type="entry name" value="tRNA_SAD"/>
</dbReference>
<evidence type="ECO:0000256" key="4">
    <source>
        <dbReference type="ARBA" id="ARBA00022833"/>
    </source>
</evidence>
<evidence type="ECO:0000256" key="1">
    <source>
        <dbReference type="ARBA" id="ARBA00001947"/>
    </source>
</evidence>
<keyword evidence="7" id="KW-1185">Reference proteome</keyword>
<dbReference type="Gene3D" id="2.40.30.130">
    <property type="match status" value="1"/>
</dbReference>
<dbReference type="SUPFAM" id="SSF50447">
    <property type="entry name" value="Translation proteins"/>
    <property type="match status" value="1"/>
</dbReference>
<accession>E9SC35</accession>
<dbReference type="eggNOG" id="COG0013">
    <property type="taxonomic scope" value="Bacteria"/>
</dbReference>
<comment type="subcellular location">
    <subcellularLocation>
        <location evidence="2">Cytoplasm</location>
    </subcellularLocation>
</comment>